<dbReference type="GO" id="GO:0005886">
    <property type="term" value="C:plasma membrane"/>
    <property type="evidence" value="ECO:0007669"/>
    <property type="project" value="UniProtKB-SubCell"/>
</dbReference>
<evidence type="ECO:0000313" key="12">
    <source>
        <dbReference type="EMBL" id="KTD46415.1"/>
    </source>
</evidence>
<keyword evidence="6 7" id="KW-0472">Membrane</keyword>
<comment type="subcellular location">
    <subcellularLocation>
        <location evidence="1">Cell membrane</location>
        <topology evidence="1">Single-pass membrane protein</topology>
    </subcellularLocation>
</comment>
<reference evidence="13 15" key="2">
    <citation type="submission" date="2018-06" db="EMBL/GenBank/DDBJ databases">
        <authorList>
            <consortium name="Pathogen Informatics"/>
            <person name="Doyle S."/>
        </authorList>
    </citation>
    <scope>NUCLEOTIDE SEQUENCE [LARGE SCALE GENOMIC DNA]</scope>
    <source>
        <strain evidence="13 15">NCTC12376</strain>
    </source>
</reference>
<protein>
    <submittedName>
        <fullName evidence="13">Chemotaxis protein MotB</fullName>
    </submittedName>
    <submittedName>
        <fullName evidence="12">Flagellar motor protein MotB</fullName>
    </submittedName>
</protein>
<keyword evidence="4 10" id="KW-0812">Transmembrane</keyword>
<evidence type="ECO:0000256" key="2">
    <source>
        <dbReference type="ARBA" id="ARBA00008914"/>
    </source>
</evidence>
<evidence type="ECO:0000256" key="10">
    <source>
        <dbReference type="SAM" id="Phobius"/>
    </source>
</evidence>
<evidence type="ECO:0000256" key="6">
    <source>
        <dbReference type="ARBA" id="ARBA00023136"/>
    </source>
</evidence>
<dbReference type="Pfam" id="PF00691">
    <property type="entry name" value="OmpA"/>
    <property type="match status" value="1"/>
</dbReference>
<evidence type="ECO:0000256" key="3">
    <source>
        <dbReference type="ARBA" id="ARBA00022475"/>
    </source>
</evidence>
<dbReference type="InterPro" id="IPR006665">
    <property type="entry name" value="OmpA-like"/>
</dbReference>
<keyword evidence="12" id="KW-0282">Flagellum</keyword>
<dbReference type="AlphaFoldDB" id="A0A378KW65"/>
<keyword evidence="8" id="KW-0175">Coiled coil</keyword>
<dbReference type="Pfam" id="PF13677">
    <property type="entry name" value="MotB_plug"/>
    <property type="match status" value="1"/>
</dbReference>
<keyword evidence="12" id="KW-0969">Cilium</keyword>
<name>A0A378KW65_9GAMM</name>
<keyword evidence="5 10" id="KW-1133">Transmembrane helix</keyword>
<evidence type="ECO:0000256" key="1">
    <source>
        <dbReference type="ARBA" id="ARBA00004162"/>
    </source>
</evidence>
<evidence type="ECO:0000256" key="8">
    <source>
        <dbReference type="SAM" id="Coils"/>
    </source>
</evidence>
<keyword evidence="14" id="KW-1185">Reference proteome</keyword>
<dbReference type="InterPro" id="IPR036737">
    <property type="entry name" value="OmpA-like_sf"/>
</dbReference>
<reference evidence="12 14" key="1">
    <citation type="submission" date="2015-11" db="EMBL/GenBank/DDBJ databases">
        <title>Genomic analysis of 38 Legionella species identifies large and diverse effector repertoires.</title>
        <authorList>
            <person name="Burstein D."/>
            <person name="Amaro F."/>
            <person name="Zusman T."/>
            <person name="Lifshitz Z."/>
            <person name="Cohen O."/>
            <person name="Gilbert J.A."/>
            <person name="Pupko T."/>
            <person name="Shuman H.A."/>
            <person name="Segal G."/>
        </authorList>
    </citation>
    <scope>NUCLEOTIDE SEQUENCE [LARGE SCALE GENOMIC DNA]</scope>
    <source>
        <strain evidence="12 14">ATCC 49507</strain>
    </source>
</reference>
<dbReference type="RefSeq" id="WP_065240177.1">
    <property type="nucleotide sequence ID" value="NZ_CAAAIL010000001.1"/>
</dbReference>
<feature type="coiled-coil region" evidence="8">
    <location>
        <begin position="129"/>
        <end position="162"/>
    </location>
</feature>
<dbReference type="PANTHER" id="PTHR30329">
    <property type="entry name" value="STATOR ELEMENT OF FLAGELLAR MOTOR COMPLEX"/>
    <property type="match status" value="1"/>
</dbReference>
<organism evidence="13 15">
    <name type="scientific">Legionella quateirensis</name>
    <dbReference type="NCBI Taxonomy" id="45072"/>
    <lineage>
        <taxon>Bacteria</taxon>
        <taxon>Pseudomonadati</taxon>
        <taxon>Pseudomonadota</taxon>
        <taxon>Gammaproteobacteria</taxon>
        <taxon>Legionellales</taxon>
        <taxon>Legionellaceae</taxon>
        <taxon>Legionella</taxon>
    </lineage>
</organism>
<gene>
    <name evidence="13" type="primary">motB_2</name>
    <name evidence="12" type="ORF">Lqua_2518</name>
    <name evidence="13" type="ORF">NCTC12376_02636</name>
</gene>
<dbReference type="InterPro" id="IPR025713">
    <property type="entry name" value="MotB-like_N_dom"/>
</dbReference>
<keyword evidence="3" id="KW-1003">Cell membrane</keyword>
<dbReference type="Proteomes" id="UP000054639">
    <property type="component" value="Unassembled WGS sequence"/>
</dbReference>
<dbReference type="PROSITE" id="PS51123">
    <property type="entry name" value="OMPA_2"/>
    <property type="match status" value="1"/>
</dbReference>
<evidence type="ECO:0000256" key="9">
    <source>
        <dbReference type="SAM" id="MobiDB-lite"/>
    </source>
</evidence>
<sequence>MTEINDISDSTSDDLGEKKEKKDKKEKHAIPPVIRKINKQKHQHHGGSWKIAYADFVTAMMAFFLLMWLVSSLNKAQKAGISEYFKQPMKVAIFGGESIGNRQINIKGGGPNVEDSDGQVSASNKPLNNQKIAQNKEVIESNKAELKKLEELKSQINLSIENDPALAGLKKQLLMDVVSDGLRIQLIDNQKKPMFDVGSDKINPEIEPILANIVKLLNSVPNKITIQGHTDASPYNNPDELEYTNWELSAQRANAARRALIKAGMNEDKVMTVSGFSSTVLLDKSNPLNPENRRISIIVMKKGAEDKIKTNK</sequence>
<keyword evidence="12" id="KW-0966">Cell projection</keyword>
<evidence type="ECO:0000259" key="11">
    <source>
        <dbReference type="PROSITE" id="PS51123"/>
    </source>
</evidence>
<feature type="region of interest" description="Disordered" evidence="9">
    <location>
        <begin position="1"/>
        <end position="30"/>
    </location>
</feature>
<proteinExistence type="inferred from homology"/>
<feature type="compositionally biased region" description="Polar residues" evidence="9">
    <location>
        <begin position="1"/>
        <end position="10"/>
    </location>
</feature>
<evidence type="ECO:0000256" key="5">
    <source>
        <dbReference type="ARBA" id="ARBA00022989"/>
    </source>
</evidence>
<feature type="domain" description="OmpA-like" evidence="11">
    <location>
        <begin position="182"/>
        <end position="303"/>
    </location>
</feature>
<dbReference type="Gene3D" id="3.30.1330.60">
    <property type="entry name" value="OmpA-like domain"/>
    <property type="match status" value="1"/>
</dbReference>
<evidence type="ECO:0000256" key="7">
    <source>
        <dbReference type="PROSITE-ProRule" id="PRU00473"/>
    </source>
</evidence>
<dbReference type="PANTHER" id="PTHR30329:SF21">
    <property type="entry name" value="LIPOPROTEIN YIAD-RELATED"/>
    <property type="match status" value="1"/>
</dbReference>
<dbReference type="InterPro" id="IPR050330">
    <property type="entry name" value="Bact_OuterMem_StrucFunc"/>
</dbReference>
<dbReference type="OrthoDB" id="9809186at2"/>
<evidence type="ECO:0000313" key="14">
    <source>
        <dbReference type="Proteomes" id="UP000054639"/>
    </source>
</evidence>
<accession>A0A378KW65</accession>
<evidence type="ECO:0000313" key="15">
    <source>
        <dbReference type="Proteomes" id="UP000254230"/>
    </source>
</evidence>
<dbReference type="Proteomes" id="UP000254230">
    <property type="component" value="Unassembled WGS sequence"/>
</dbReference>
<dbReference type="EMBL" id="LNYR01000034">
    <property type="protein sequence ID" value="KTD46415.1"/>
    <property type="molecule type" value="Genomic_DNA"/>
</dbReference>
<dbReference type="NCBIfam" id="NF006548">
    <property type="entry name" value="PRK09041.1"/>
    <property type="match status" value="1"/>
</dbReference>
<evidence type="ECO:0000256" key="4">
    <source>
        <dbReference type="ARBA" id="ARBA00022692"/>
    </source>
</evidence>
<dbReference type="EMBL" id="UGOW01000001">
    <property type="protein sequence ID" value="STY18812.1"/>
    <property type="molecule type" value="Genomic_DNA"/>
</dbReference>
<comment type="similarity">
    <text evidence="2">Belongs to the MotB family.</text>
</comment>
<dbReference type="SUPFAM" id="SSF103088">
    <property type="entry name" value="OmpA-like"/>
    <property type="match status" value="1"/>
</dbReference>
<feature type="transmembrane region" description="Helical" evidence="10">
    <location>
        <begin position="51"/>
        <end position="70"/>
    </location>
</feature>
<dbReference type="STRING" id="45072.Lqua_2518"/>
<evidence type="ECO:0000313" key="13">
    <source>
        <dbReference type="EMBL" id="STY18812.1"/>
    </source>
</evidence>